<reference evidence="3" key="1">
    <citation type="submission" date="2017-11" db="EMBL/GenBank/DDBJ databases">
        <title>The draft genome sequence of Chromatocurvus sp. F02.</title>
        <authorList>
            <person name="Du Z.-J."/>
            <person name="Chang Y.-Q."/>
        </authorList>
    </citation>
    <scope>NUCLEOTIDE SEQUENCE [LARGE SCALE GENOMIC DNA]</scope>
    <source>
        <strain evidence="3">F02</strain>
    </source>
</reference>
<name>A0A2N5Y494_9GAMM</name>
<keyword evidence="3" id="KW-1185">Reference proteome</keyword>
<dbReference type="OrthoDB" id="7056210at2"/>
<dbReference type="Proteomes" id="UP000234845">
    <property type="component" value="Unassembled WGS sequence"/>
</dbReference>
<protein>
    <recommendedName>
        <fullName evidence="4">DUF2868 domain-containing protein</fullName>
    </recommendedName>
</protein>
<feature type="transmembrane region" description="Helical" evidence="1">
    <location>
        <begin position="261"/>
        <end position="283"/>
    </location>
</feature>
<dbReference type="RefSeq" id="WP_101520817.1">
    <property type="nucleotide sequence ID" value="NZ_PKLZ01000003.1"/>
</dbReference>
<dbReference type="InterPro" id="IPR021296">
    <property type="entry name" value="DUF2868"/>
</dbReference>
<proteinExistence type="predicted"/>
<accession>A0A2N5Y494</accession>
<feature type="transmembrane region" description="Helical" evidence="1">
    <location>
        <begin position="103"/>
        <end position="129"/>
    </location>
</feature>
<organism evidence="2 3">
    <name type="scientific">Kineobactrum sediminis</name>
    <dbReference type="NCBI Taxonomy" id="1905677"/>
    <lineage>
        <taxon>Bacteria</taxon>
        <taxon>Pseudomonadati</taxon>
        <taxon>Pseudomonadota</taxon>
        <taxon>Gammaproteobacteria</taxon>
        <taxon>Cellvibrionales</taxon>
        <taxon>Halieaceae</taxon>
        <taxon>Kineobactrum</taxon>
    </lineage>
</organism>
<feature type="transmembrane region" description="Helical" evidence="1">
    <location>
        <begin position="78"/>
        <end position="97"/>
    </location>
</feature>
<gene>
    <name evidence="2" type="ORF">CWI75_07325</name>
</gene>
<feature type="transmembrane region" description="Helical" evidence="1">
    <location>
        <begin position="177"/>
        <end position="196"/>
    </location>
</feature>
<evidence type="ECO:0000256" key="1">
    <source>
        <dbReference type="SAM" id="Phobius"/>
    </source>
</evidence>
<keyword evidence="1" id="KW-0812">Transmembrane</keyword>
<dbReference type="AlphaFoldDB" id="A0A2N5Y494"/>
<keyword evidence="1" id="KW-0472">Membrane</keyword>
<dbReference type="EMBL" id="PKLZ01000003">
    <property type="protein sequence ID" value="PLW83216.1"/>
    <property type="molecule type" value="Genomic_DNA"/>
</dbReference>
<evidence type="ECO:0000313" key="2">
    <source>
        <dbReference type="EMBL" id="PLW83216.1"/>
    </source>
</evidence>
<dbReference type="Pfam" id="PF11067">
    <property type="entry name" value="DUF2868"/>
    <property type="match status" value="1"/>
</dbReference>
<keyword evidence="1" id="KW-1133">Transmembrane helix</keyword>
<comment type="caution">
    <text evidence="2">The sequence shown here is derived from an EMBL/GenBank/DDBJ whole genome shotgun (WGS) entry which is preliminary data.</text>
</comment>
<sequence>MRDLTPSVKPGLADLFRLAGQLERDREQPVAVLRERDRAIARECSADTDQGRLLQWLDRVSPPAAGSHRLLSEAAAATMARALALIAGFAAMAGFLLGSDRALVNVFLLLAVFVLAQLLLSLLSAVMMWRTVRGHVPMSLPLHPGRWIVSRSLPDQRYLREAQPVLRMLFLRYGQELGALFTLAAILAFVVLPALGEFSFVWGSTFNPGTPLVQTVMDTLAWPWADLLPAATVPPEVLASSRIHPALINLDQANIESMRGWWPFLSLCLLVYALLPRLLLWAVSKVLSRRLLARSFRQYPGAELVLARMQAPLVRTRGEADTPAAPTQTPVARAAPTVTGTDERLLVVNYGNALGTDSPQQFEELVMLDAGHIVAIGSASERDDVSRLQALPVKRFDRVLLLVKGWEPPMAELRDLLTALATVPRCTVLLVPLPGRATPHRKVEDWRTFARSLPFASVDVQLLNRVEN</sequence>
<evidence type="ECO:0000313" key="3">
    <source>
        <dbReference type="Proteomes" id="UP000234845"/>
    </source>
</evidence>
<evidence type="ECO:0008006" key="4">
    <source>
        <dbReference type="Google" id="ProtNLM"/>
    </source>
</evidence>